<dbReference type="GO" id="GO:0005975">
    <property type="term" value="P:carbohydrate metabolic process"/>
    <property type="evidence" value="ECO:0007669"/>
    <property type="project" value="InterPro"/>
</dbReference>
<dbReference type="KEGG" id="kbs:EPA93_07665"/>
<dbReference type="RefSeq" id="WP_129886488.1">
    <property type="nucleotide sequence ID" value="NZ_CP035758.1"/>
</dbReference>
<evidence type="ECO:0000313" key="2">
    <source>
        <dbReference type="EMBL" id="QBD75891.1"/>
    </source>
</evidence>
<dbReference type="InterPro" id="IPR017853">
    <property type="entry name" value="GH"/>
</dbReference>
<sequence>MVTPTSLNDPLILQEIARARKQGKFPSPTDWRKYWIYFIMIDRFNNPDHGPNFQWNDATRMGFQGGVFEGIRQKLDYLHDLGVGALWLTPALKNCQYDHTTYHGYGIQDFLAPEPRFGNHPAQVEDELKALVHDAHERGIYIIFDIVLHHTGDVFTYAGLGDLAPWSSQKYVVRWKNSAGVPLWPNPQVSNDPNPRDALVWPQELQFNTLFEEQGKAGPLAGDFETLRSFAQNNGDLPALQLLIRAYKDIIARFDVDGLRIDTLKYISPQAARIFANAIREFARTINKENFFIFGEVWDNEDEIAQFVGRDTRFTNADTPIGVDAALDFPLFFILPGVCKGSLAPSELVRVYQKRKEAEESILSTHGDASGFFVTFLDNHDQRERFYYQDPTQPHRYDCQVTLALGCLFTLPGIPCVYYGTEQGLSGHGDAFEAVREALWGKPHAAEQADAFDKQHPFYLALQQLAQVRKAHPALCYGRYYFRPLSGDGTHFSISSYAPGVLAYSRILDDQEVLVIANTQPEQFWVGEVIIDGSLNQPGDSYTLLYSNVGGPTAPKNVNLHAKGSVTIQEADGQTITDGPICVLPVQLQPMEVQIGSKS</sequence>
<dbReference type="AlphaFoldDB" id="A0A4V0YYE0"/>
<accession>A0A4V0YYE0</accession>
<dbReference type="PANTHER" id="PTHR10357:SF209">
    <property type="entry name" value="PERIPLASMIC ALPHA-AMYLASE"/>
    <property type="match status" value="1"/>
</dbReference>
<dbReference type="Gene3D" id="3.20.20.80">
    <property type="entry name" value="Glycosidases"/>
    <property type="match status" value="1"/>
</dbReference>
<evidence type="ECO:0000259" key="1">
    <source>
        <dbReference type="SMART" id="SM00642"/>
    </source>
</evidence>
<dbReference type="SMART" id="SM00642">
    <property type="entry name" value="Aamy"/>
    <property type="match status" value="1"/>
</dbReference>
<dbReference type="OrthoDB" id="9805159at2"/>
<dbReference type="Proteomes" id="UP000290365">
    <property type="component" value="Chromosome"/>
</dbReference>
<evidence type="ECO:0000313" key="3">
    <source>
        <dbReference type="Proteomes" id="UP000290365"/>
    </source>
</evidence>
<dbReference type="EMBL" id="CP035758">
    <property type="protein sequence ID" value="QBD75891.1"/>
    <property type="molecule type" value="Genomic_DNA"/>
</dbReference>
<proteinExistence type="predicted"/>
<dbReference type="Pfam" id="PF00128">
    <property type="entry name" value="Alpha-amylase"/>
    <property type="match status" value="1"/>
</dbReference>
<reference evidence="2 3" key="1">
    <citation type="submission" date="2019-01" db="EMBL/GenBank/DDBJ databases">
        <title>Ktedonosporobacter rubrisoli SCAWS-G2.</title>
        <authorList>
            <person name="Huang Y."/>
            <person name="Yan B."/>
        </authorList>
    </citation>
    <scope>NUCLEOTIDE SEQUENCE [LARGE SCALE GENOMIC DNA]</scope>
    <source>
        <strain evidence="2 3">SCAWS-G2</strain>
    </source>
</reference>
<dbReference type="InterPro" id="IPR006047">
    <property type="entry name" value="GH13_cat_dom"/>
</dbReference>
<protein>
    <submittedName>
        <fullName evidence="2">Alpha-amylase</fullName>
    </submittedName>
</protein>
<name>A0A4V0YYE0_KTERU</name>
<feature type="domain" description="Glycosyl hydrolase family 13 catalytic" evidence="1">
    <location>
        <begin position="38"/>
        <end position="469"/>
    </location>
</feature>
<keyword evidence="3" id="KW-1185">Reference proteome</keyword>
<dbReference type="PANTHER" id="PTHR10357">
    <property type="entry name" value="ALPHA-AMYLASE FAMILY MEMBER"/>
    <property type="match status" value="1"/>
</dbReference>
<organism evidence="2 3">
    <name type="scientific">Ktedonosporobacter rubrisoli</name>
    <dbReference type="NCBI Taxonomy" id="2509675"/>
    <lineage>
        <taxon>Bacteria</taxon>
        <taxon>Bacillati</taxon>
        <taxon>Chloroflexota</taxon>
        <taxon>Ktedonobacteria</taxon>
        <taxon>Ktedonobacterales</taxon>
        <taxon>Ktedonosporobacteraceae</taxon>
        <taxon>Ktedonosporobacter</taxon>
    </lineage>
</organism>
<gene>
    <name evidence="2" type="ORF">EPA93_07665</name>
</gene>
<dbReference type="SUPFAM" id="SSF51445">
    <property type="entry name" value="(Trans)glycosidases"/>
    <property type="match status" value="1"/>
</dbReference>